<accession>A0A4S8MZE2</accession>
<name>A0A4S8MZE2_DENBC</name>
<evidence type="ECO:0000256" key="1">
    <source>
        <dbReference type="SAM" id="MobiDB-lite"/>
    </source>
</evidence>
<dbReference type="AlphaFoldDB" id="A0A4S8MZE2"/>
<dbReference type="Proteomes" id="UP000297245">
    <property type="component" value="Unassembled WGS sequence"/>
</dbReference>
<reference evidence="2 3" key="1">
    <citation type="journal article" date="2019" name="Nat. Ecol. Evol.">
        <title>Megaphylogeny resolves global patterns of mushroom evolution.</title>
        <authorList>
            <person name="Varga T."/>
            <person name="Krizsan K."/>
            <person name="Foldi C."/>
            <person name="Dima B."/>
            <person name="Sanchez-Garcia M."/>
            <person name="Sanchez-Ramirez S."/>
            <person name="Szollosi G.J."/>
            <person name="Szarkandi J.G."/>
            <person name="Papp V."/>
            <person name="Albert L."/>
            <person name="Andreopoulos W."/>
            <person name="Angelini C."/>
            <person name="Antonin V."/>
            <person name="Barry K.W."/>
            <person name="Bougher N.L."/>
            <person name="Buchanan P."/>
            <person name="Buyck B."/>
            <person name="Bense V."/>
            <person name="Catcheside P."/>
            <person name="Chovatia M."/>
            <person name="Cooper J."/>
            <person name="Damon W."/>
            <person name="Desjardin D."/>
            <person name="Finy P."/>
            <person name="Geml J."/>
            <person name="Haridas S."/>
            <person name="Hughes K."/>
            <person name="Justo A."/>
            <person name="Karasinski D."/>
            <person name="Kautmanova I."/>
            <person name="Kiss B."/>
            <person name="Kocsube S."/>
            <person name="Kotiranta H."/>
            <person name="LaButti K.M."/>
            <person name="Lechner B.E."/>
            <person name="Liimatainen K."/>
            <person name="Lipzen A."/>
            <person name="Lukacs Z."/>
            <person name="Mihaltcheva S."/>
            <person name="Morgado L.N."/>
            <person name="Niskanen T."/>
            <person name="Noordeloos M.E."/>
            <person name="Ohm R.A."/>
            <person name="Ortiz-Santana B."/>
            <person name="Ovrebo C."/>
            <person name="Racz N."/>
            <person name="Riley R."/>
            <person name="Savchenko A."/>
            <person name="Shiryaev A."/>
            <person name="Soop K."/>
            <person name="Spirin V."/>
            <person name="Szebenyi C."/>
            <person name="Tomsovsky M."/>
            <person name="Tulloss R.E."/>
            <person name="Uehling J."/>
            <person name="Grigoriev I.V."/>
            <person name="Vagvolgyi C."/>
            <person name="Papp T."/>
            <person name="Martin F.M."/>
            <person name="Miettinen O."/>
            <person name="Hibbett D.S."/>
            <person name="Nagy L.G."/>
        </authorList>
    </citation>
    <scope>NUCLEOTIDE SEQUENCE [LARGE SCALE GENOMIC DNA]</scope>
    <source>
        <strain evidence="2 3">CBS 962.96</strain>
    </source>
</reference>
<gene>
    <name evidence="2" type="ORF">K435DRAFT_771708</name>
</gene>
<protein>
    <submittedName>
        <fullName evidence="2">Uncharacterized protein</fullName>
    </submittedName>
</protein>
<evidence type="ECO:0000313" key="3">
    <source>
        <dbReference type="Proteomes" id="UP000297245"/>
    </source>
</evidence>
<organism evidence="2 3">
    <name type="scientific">Dendrothele bispora (strain CBS 962.96)</name>
    <dbReference type="NCBI Taxonomy" id="1314807"/>
    <lineage>
        <taxon>Eukaryota</taxon>
        <taxon>Fungi</taxon>
        <taxon>Dikarya</taxon>
        <taxon>Basidiomycota</taxon>
        <taxon>Agaricomycotina</taxon>
        <taxon>Agaricomycetes</taxon>
        <taxon>Agaricomycetidae</taxon>
        <taxon>Agaricales</taxon>
        <taxon>Agaricales incertae sedis</taxon>
        <taxon>Dendrothele</taxon>
    </lineage>
</organism>
<dbReference type="EMBL" id="ML179035">
    <property type="protein sequence ID" value="THV08129.1"/>
    <property type="molecule type" value="Genomic_DNA"/>
</dbReference>
<evidence type="ECO:0000313" key="2">
    <source>
        <dbReference type="EMBL" id="THV08129.1"/>
    </source>
</evidence>
<proteinExistence type="predicted"/>
<feature type="compositionally biased region" description="Polar residues" evidence="1">
    <location>
        <begin position="25"/>
        <end position="35"/>
    </location>
</feature>
<keyword evidence="3" id="KW-1185">Reference proteome</keyword>
<sequence length="57" mass="6258">MPSAGISPKVLYRESPANPRPPVNPESNQTLTPTDPSMWAPKLQLATNNVCEQEIQL</sequence>
<feature type="region of interest" description="Disordered" evidence="1">
    <location>
        <begin position="1"/>
        <end position="37"/>
    </location>
</feature>